<evidence type="ECO:0000313" key="2">
    <source>
        <dbReference type="Proteomes" id="UP001174936"/>
    </source>
</evidence>
<accession>A0AA39Y8J8</accession>
<sequence length="229" mass="25418">RYSNPAVDASPSAQLFSWETPVPINPFFDGIPWVICSSFLHNFTPSELSTLPIDTTNAAGLNANDKIALLLKILQEKFASDDVKKGSKEWRSVLGSISFLQQKLGLVKEAGESIRTLIAAEQNGPGIALKQALGHQLINEGMYVEAEELMRPACIEVDGPDRAWKYSPQSVGFRRTLLEAIWKQGVGKREDAEDLVEEIKELIEGMRGGEMEVYVDDERETLEKLLGEL</sequence>
<comment type="caution">
    <text evidence="1">The sequence shown here is derived from an EMBL/GenBank/DDBJ whole genome shotgun (WGS) entry which is preliminary data.</text>
</comment>
<keyword evidence="2" id="KW-1185">Reference proteome</keyword>
<reference evidence="1" key="1">
    <citation type="submission" date="2023-06" db="EMBL/GenBank/DDBJ databases">
        <title>Genome-scale phylogeny and comparative genomics of the fungal order Sordariales.</title>
        <authorList>
            <consortium name="Lawrence Berkeley National Laboratory"/>
            <person name="Hensen N."/>
            <person name="Bonometti L."/>
            <person name="Westerberg I."/>
            <person name="Brannstrom I.O."/>
            <person name="Guillou S."/>
            <person name="Cros-Aarteil S."/>
            <person name="Calhoun S."/>
            <person name="Haridas S."/>
            <person name="Kuo A."/>
            <person name="Mondo S."/>
            <person name="Pangilinan J."/>
            <person name="Riley R."/>
            <person name="Labutti K."/>
            <person name="Andreopoulos B."/>
            <person name="Lipzen A."/>
            <person name="Chen C."/>
            <person name="Yanf M."/>
            <person name="Daum C."/>
            <person name="Ng V."/>
            <person name="Clum A."/>
            <person name="Steindorff A."/>
            <person name="Ohm R."/>
            <person name="Martin F."/>
            <person name="Silar P."/>
            <person name="Natvig D."/>
            <person name="Lalanne C."/>
            <person name="Gautier V."/>
            <person name="Ament-Velasquez S.L."/>
            <person name="Kruys A."/>
            <person name="Hutchinson M.I."/>
            <person name="Powell A.J."/>
            <person name="Barry K."/>
            <person name="Miller A.N."/>
            <person name="Grigoriev I.V."/>
            <person name="Debuchy R."/>
            <person name="Gladieux P."/>
            <person name="Thoren M.H."/>
            <person name="Johannesson H."/>
        </authorList>
    </citation>
    <scope>NUCLEOTIDE SEQUENCE</scope>
    <source>
        <strain evidence="1">SMH2532-1</strain>
    </source>
</reference>
<gene>
    <name evidence="1" type="ORF">B0T16DRAFT_312337</name>
</gene>
<proteinExistence type="predicted"/>
<feature type="non-terminal residue" evidence="1">
    <location>
        <position position="229"/>
    </location>
</feature>
<evidence type="ECO:0000313" key="1">
    <source>
        <dbReference type="EMBL" id="KAK0648013.1"/>
    </source>
</evidence>
<dbReference type="Proteomes" id="UP001174936">
    <property type="component" value="Unassembled WGS sequence"/>
</dbReference>
<name>A0AA39Y8J8_9PEZI</name>
<protein>
    <submittedName>
        <fullName evidence="1">Uncharacterized protein</fullName>
    </submittedName>
</protein>
<dbReference type="AlphaFoldDB" id="A0AA39Y8J8"/>
<feature type="non-terminal residue" evidence="1">
    <location>
        <position position="1"/>
    </location>
</feature>
<dbReference type="EMBL" id="JAULSV010000003">
    <property type="protein sequence ID" value="KAK0648013.1"/>
    <property type="molecule type" value="Genomic_DNA"/>
</dbReference>
<organism evidence="1 2">
    <name type="scientific">Cercophora newfieldiana</name>
    <dbReference type="NCBI Taxonomy" id="92897"/>
    <lineage>
        <taxon>Eukaryota</taxon>
        <taxon>Fungi</taxon>
        <taxon>Dikarya</taxon>
        <taxon>Ascomycota</taxon>
        <taxon>Pezizomycotina</taxon>
        <taxon>Sordariomycetes</taxon>
        <taxon>Sordariomycetidae</taxon>
        <taxon>Sordariales</taxon>
        <taxon>Lasiosphaeriaceae</taxon>
        <taxon>Cercophora</taxon>
    </lineage>
</organism>